<dbReference type="EMBL" id="CADCWN010000065">
    <property type="protein sequence ID" value="CAA9559520.1"/>
    <property type="molecule type" value="Genomic_DNA"/>
</dbReference>
<evidence type="ECO:0000259" key="5">
    <source>
        <dbReference type="PROSITE" id="PS50893"/>
    </source>
</evidence>
<keyword evidence="6" id="KW-0378">Hydrolase</keyword>
<name>A0A6J4UTK9_9BACT</name>
<keyword evidence="3" id="KW-0547">Nucleotide-binding</keyword>
<dbReference type="PANTHER" id="PTHR46743:SF2">
    <property type="entry name" value="TEICHOIC ACIDS EXPORT ATP-BINDING PROTEIN TAGH"/>
    <property type="match status" value="1"/>
</dbReference>
<dbReference type="InterPro" id="IPR027417">
    <property type="entry name" value="P-loop_NTPase"/>
</dbReference>
<gene>
    <name evidence="6" type="ORF">AVDCRST_MAG18-960</name>
</gene>
<organism evidence="6">
    <name type="scientific">uncultured Thermomicrobiales bacterium</name>
    <dbReference type="NCBI Taxonomy" id="1645740"/>
    <lineage>
        <taxon>Bacteria</taxon>
        <taxon>Pseudomonadati</taxon>
        <taxon>Thermomicrobiota</taxon>
        <taxon>Thermomicrobia</taxon>
        <taxon>Thermomicrobiales</taxon>
        <taxon>environmental samples</taxon>
    </lineage>
</organism>
<dbReference type="GO" id="GO:0005524">
    <property type="term" value="F:ATP binding"/>
    <property type="evidence" value="ECO:0007669"/>
    <property type="project" value="UniProtKB-KW"/>
</dbReference>
<evidence type="ECO:0000256" key="2">
    <source>
        <dbReference type="ARBA" id="ARBA00022448"/>
    </source>
</evidence>
<evidence type="ECO:0000313" key="6">
    <source>
        <dbReference type="EMBL" id="CAA9559520.1"/>
    </source>
</evidence>
<dbReference type="InterPro" id="IPR003439">
    <property type="entry name" value="ABC_transporter-like_ATP-bd"/>
</dbReference>
<dbReference type="AlphaFoldDB" id="A0A6J4UTK9"/>
<dbReference type="CDD" id="cd03220">
    <property type="entry name" value="ABC_KpsT_Wzt"/>
    <property type="match status" value="1"/>
</dbReference>
<keyword evidence="4 6" id="KW-0067">ATP-binding</keyword>
<protein>
    <submittedName>
        <fullName evidence="6">Teichoic acid export ATP-binding protein TagH</fullName>
        <ecNumber evidence="6">3.6.3.40</ecNumber>
    </submittedName>
</protein>
<evidence type="ECO:0000256" key="1">
    <source>
        <dbReference type="ARBA" id="ARBA00005417"/>
    </source>
</evidence>
<dbReference type="GO" id="GO:0016020">
    <property type="term" value="C:membrane"/>
    <property type="evidence" value="ECO:0007669"/>
    <property type="project" value="InterPro"/>
</dbReference>
<dbReference type="InterPro" id="IPR017871">
    <property type="entry name" value="ABC_transporter-like_CS"/>
</dbReference>
<dbReference type="GO" id="GO:0016887">
    <property type="term" value="F:ATP hydrolysis activity"/>
    <property type="evidence" value="ECO:0007669"/>
    <property type="project" value="InterPro"/>
</dbReference>
<proteinExistence type="inferred from homology"/>
<evidence type="ECO:0000256" key="4">
    <source>
        <dbReference type="ARBA" id="ARBA00022840"/>
    </source>
</evidence>
<accession>A0A6J4UTK9</accession>
<comment type="similarity">
    <text evidence="1">Belongs to the ABC transporter superfamily.</text>
</comment>
<dbReference type="PROSITE" id="PS50893">
    <property type="entry name" value="ABC_TRANSPORTER_2"/>
    <property type="match status" value="1"/>
</dbReference>
<dbReference type="InterPro" id="IPR050683">
    <property type="entry name" value="Bact_Polysacc_Export_ATP-bd"/>
</dbReference>
<dbReference type="Gene3D" id="3.40.50.300">
    <property type="entry name" value="P-loop containing nucleotide triphosphate hydrolases"/>
    <property type="match status" value="1"/>
</dbReference>
<dbReference type="InterPro" id="IPR003593">
    <property type="entry name" value="AAA+_ATPase"/>
</dbReference>
<reference evidence="6" key="1">
    <citation type="submission" date="2020-02" db="EMBL/GenBank/DDBJ databases">
        <authorList>
            <person name="Meier V. D."/>
        </authorList>
    </citation>
    <scope>NUCLEOTIDE SEQUENCE</scope>
    <source>
        <strain evidence="6">AVDCRST_MAG18</strain>
    </source>
</reference>
<dbReference type="Pfam" id="PF00005">
    <property type="entry name" value="ABC_tran"/>
    <property type="match status" value="1"/>
</dbReference>
<dbReference type="GO" id="GO:0140359">
    <property type="term" value="F:ABC-type transporter activity"/>
    <property type="evidence" value="ECO:0007669"/>
    <property type="project" value="InterPro"/>
</dbReference>
<sequence>MNRRTAMHSRENAIEFDRVSRKFTINHERNESLQDWFVSRFRRNRGATESFWALKDVSFGIKRGQTVGLVGRNGAGKSTMLKLVTGILEPSSGEVRAAGRTYAMLELGAGFHPELSGRDNIYLNGSIYGFGRRAMRRKFEEIVAFAELERFIDTPVKHYSSGMFMRLGFATAINMDPEILVIDEVLSVGDSAFQRRCNDAIRGLQEKGVTILFVSHSSEQIREFCDRALLLSGGAVIADGEVEDVLTAYARLQLRENADTDGGARADAGPLPGGDHAHAQFASVVLRDAHGIATQHFAPGAPLTVELPAIGDNQSPLDVIVRWRTPLGLLLFEGRRALLPGAAGAARVARCHFPALPIHSDDIIVEALLCDPTSGVIIDSDEIHLHLDAAPGPILRVEHSWTDDDALGPNGATNEQAATLVIGARGK</sequence>
<feature type="domain" description="ABC transporter" evidence="5">
    <location>
        <begin position="33"/>
        <end position="258"/>
    </location>
</feature>
<keyword evidence="2" id="KW-0813">Transport</keyword>
<dbReference type="SUPFAM" id="SSF52540">
    <property type="entry name" value="P-loop containing nucleoside triphosphate hydrolases"/>
    <property type="match status" value="1"/>
</dbReference>
<dbReference type="SMART" id="SM00382">
    <property type="entry name" value="AAA"/>
    <property type="match status" value="1"/>
</dbReference>
<dbReference type="PROSITE" id="PS00211">
    <property type="entry name" value="ABC_TRANSPORTER_1"/>
    <property type="match status" value="1"/>
</dbReference>
<evidence type="ECO:0000256" key="3">
    <source>
        <dbReference type="ARBA" id="ARBA00022741"/>
    </source>
</evidence>
<dbReference type="PANTHER" id="PTHR46743">
    <property type="entry name" value="TEICHOIC ACIDS EXPORT ATP-BINDING PROTEIN TAGH"/>
    <property type="match status" value="1"/>
</dbReference>
<dbReference type="InterPro" id="IPR015860">
    <property type="entry name" value="ABC_transpr_TagH-like"/>
</dbReference>
<dbReference type="EC" id="3.6.3.40" evidence="6"/>